<dbReference type="EMBL" id="LT906449">
    <property type="protein sequence ID" value="SNV08382.1"/>
    <property type="molecule type" value="Genomic_DNA"/>
</dbReference>
<proteinExistence type="predicted"/>
<gene>
    <name evidence="2" type="primary">ydeN</name>
    <name evidence="1" type="ORF">AXF12_03605</name>
    <name evidence="2" type="ORF">SAMEA44541418_01017</name>
</gene>
<dbReference type="SUPFAM" id="SSF53474">
    <property type="entry name" value="alpha/beta-Hydrolases"/>
    <property type="match status" value="1"/>
</dbReference>
<evidence type="ECO:0000313" key="2">
    <source>
        <dbReference type="EMBL" id="SNV08382.1"/>
    </source>
</evidence>
<dbReference type="KEGG" id="chg:AXF12_03605"/>
<reference evidence="2 4" key="2">
    <citation type="submission" date="2017-06" db="EMBL/GenBank/DDBJ databases">
        <authorList>
            <consortium name="Pathogen Informatics"/>
        </authorList>
    </citation>
    <scope>NUCLEOTIDE SEQUENCE [LARGE SCALE GENOMIC DNA]</scope>
    <source>
        <strain evidence="2 4">NCTC12947</strain>
    </source>
</reference>
<sequence length="196" mass="22148">MLGWAQKAAVKAHIVIIHGYDASPEQHWFPYLKQAFEREGCKVSVLTMPTPATPVYSQWAATIAKEVPVLDKHTYIIAHSLGTITTLRYLSEMKKLPKIGGIVLVSALDTKLGDFAFLNDFIPKTVDYPKLIKKVKLRAVISAKDDDIVPFAYSEAVAQRLHADWYPLEYGKHFLDRGGYTEFSLVKEIVMRAIRK</sequence>
<dbReference type="AlphaFoldDB" id="A0AAX2GX39"/>
<dbReference type="GO" id="GO:0016787">
    <property type="term" value="F:hydrolase activity"/>
    <property type="evidence" value="ECO:0007669"/>
    <property type="project" value="UniProtKB-KW"/>
</dbReference>
<dbReference type="InterPro" id="IPR010662">
    <property type="entry name" value="RBBP9/YdeN"/>
</dbReference>
<keyword evidence="2" id="KW-0378">Hydrolase</keyword>
<dbReference type="EMBL" id="CP014227">
    <property type="protein sequence ID" value="AMD84690.1"/>
    <property type="molecule type" value="Genomic_DNA"/>
</dbReference>
<accession>A0AAX2GX39</accession>
<dbReference type="PANTHER" id="PTHR15394">
    <property type="entry name" value="SERINE HYDROLASE RBBP9"/>
    <property type="match status" value="1"/>
</dbReference>
<dbReference type="Pfam" id="PF06821">
    <property type="entry name" value="Ser_hydrolase"/>
    <property type="match status" value="1"/>
</dbReference>
<dbReference type="InterPro" id="IPR029058">
    <property type="entry name" value="AB_hydrolase_fold"/>
</dbReference>
<evidence type="ECO:0000313" key="3">
    <source>
        <dbReference type="Proteomes" id="UP000065822"/>
    </source>
</evidence>
<keyword evidence="3" id="KW-1185">Reference proteome</keyword>
<dbReference type="PANTHER" id="PTHR15394:SF3">
    <property type="entry name" value="SERINE HYDROLASE RBBP9"/>
    <property type="match status" value="1"/>
</dbReference>
<protein>
    <submittedName>
        <fullName evidence="2">Hydrolase ydeN</fullName>
        <ecNumber evidence="2">3.-.-.-</ecNumber>
    </submittedName>
</protein>
<reference evidence="1 3" key="1">
    <citation type="submission" date="2016-02" db="EMBL/GenBank/DDBJ databases">
        <authorList>
            <person name="Holder M.E."/>
            <person name="Ajami N.J."/>
            <person name="Petrosino J.F."/>
        </authorList>
    </citation>
    <scope>NUCLEOTIDE SEQUENCE [LARGE SCALE GENOMIC DNA]</scope>
    <source>
        <strain evidence="1 3">CCUG 32990</strain>
    </source>
</reference>
<name>A0AAX2GX39_9FLAO</name>
<evidence type="ECO:0000313" key="1">
    <source>
        <dbReference type="EMBL" id="AMD84690.1"/>
    </source>
</evidence>
<dbReference type="Proteomes" id="UP000215539">
    <property type="component" value="Chromosome 1"/>
</dbReference>
<dbReference type="Gene3D" id="3.40.50.1820">
    <property type="entry name" value="alpha/beta hydrolase"/>
    <property type="match status" value="1"/>
</dbReference>
<evidence type="ECO:0000313" key="4">
    <source>
        <dbReference type="Proteomes" id="UP000215539"/>
    </source>
</evidence>
<dbReference type="EC" id="3.-.-.-" evidence="2"/>
<dbReference type="Proteomes" id="UP000065822">
    <property type="component" value="Chromosome"/>
</dbReference>
<organism evidence="2 4">
    <name type="scientific">Capnocytophaga haemolytica</name>
    <dbReference type="NCBI Taxonomy" id="45243"/>
    <lineage>
        <taxon>Bacteria</taxon>
        <taxon>Pseudomonadati</taxon>
        <taxon>Bacteroidota</taxon>
        <taxon>Flavobacteriia</taxon>
        <taxon>Flavobacteriales</taxon>
        <taxon>Flavobacteriaceae</taxon>
        <taxon>Capnocytophaga</taxon>
    </lineage>
</organism>